<gene>
    <name evidence="2" type="ordered locus">BURPS1710b_1808</name>
</gene>
<reference evidence="2 3" key="1">
    <citation type="submission" date="2005-09" db="EMBL/GenBank/DDBJ databases">
        <authorList>
            <person name="Woods D.E."/>
            <person name="Nierman W.C."/>
        </authorList>
    </citation>
    <scope>NUCLEOTIDE SEQUENCE [LARGE SCALE GENOMIC DNA]</scope>
    <source>
        <strain evidence="2 3">1710b</strain>
    </source>
</reference>
<feature type="region of interest" description="Disordered" evidence="1">
    <location>
        <begin position="48"/>
        <end position="137"/>
    </location>
</feature>
<dbReference type="KEGG" id="bpm:BURPS1710b_1808"/>
<dbReference type="EMBL" id="CP000124">
    <property type="protein sequence ID" value="ABA48395.1"/>
    <property type="molecule type" value="Genomic_DNA"/>
</dbReference>
<evidence type="ECO:0000256" key="1">
    <source>
        <dbReference type="SAM" id="MobiDB-lite"/>
    </source>
</evidence>
<dbReference type="Proteomes" id="UP000002700">
    <property type="component" value="Chromosome I"/>
</dbReference>
<accession>Q3JT95</accession>
<evidence type="ECO:0000313" key="2">
    <source>
        <dbReference type="EMBL" id="ABA48395.1"/>
    </source>
</evidence>
<evidence type="ECO:0000313" key="3">
    <source>
        <dbReference type="Proteomes" id="UP000002700"/>
    </source>
</evidence>
<name>Q3JT95_BURP1</name>
<sequence length="826" mass="93329">MEAIECPGAPSVARAGRALKDNCNERYLKPIRRRRAVARGYRRDIAARIRRRNRHARAGNARRSAAPPQPACARGVSLDAAPTATRRRRRPASVLQPESARVAQRPRRSVRVQCVDRDRQPADRPRDAEHRVDGRGQRRAAQAAFVTVVRVGGERRVRDIVVADHVVRRAHRHVDHGLAPRLRVVHRVAHLLRLARRRDRREHARARADVLRRVRPLDVVEDHRTLLLAVRGRGLPHPHGRRRRRAHARVRIPVVLDGGDARRQRADDHDVGRIDRLLLFGPRDRAQLRARDERMAKLDETPPHRLGLLAPRRQDEDAPARGLQRQRAVLVAQHGDRFLRDVALDRAVRGPADRCQLVDRPAAIRRDDAVAQLRQHDTAHRAIELGAIDPPRIDRRGDAIDERRQAPGIGRGAKLDGHQRNVDVRLEHLDDRVVLVEEAGDALHVERVGDRHALIAELAAQDIVLDAPRHRRGRDHLLARAGRDAGVVERRILDVRGHDHVGRLARFDRLPVRREIDRVGVGARLDHDGQSVVRIGIRVAVPGKMLERADHALALHALHHAPAEQADRRRIVAERAHVDHRIERIAVDVDVRREIHVEADRRDLRGEHAAHVVREPVVPRRFVRRAERHVAGERGRLDARQAKHVAALLVDADHQPERAVGRGRGPNAVDQPARLLDARQVVREQDHAANAVLAQRVARGVRKFGHAGRARGLPVGAPVPERHHQFLADLLPGRHAFDDRVRARLERRVVVARARAERRGHRQRDGQMNQAFLAHLHRILAARIPAAFTSFHSSSGIPIGFRFIGTPELHAYSFTQNAHSSNSSNG</sequence>
<dbReference type="AlphaFoldDB" id="Q3JT95"/>
<protein>
    <submittedName>
        <fullName evidence="2">Uncharacterized protein</fullName>
    </submittedName>
</protein>
<organism evidence="2 3">
    <name type="scientific">Burkholderia pseudomallei (strain 1710b)</name>
    <dbReference type="NCBI Taxonomy" id="320372"/>
    <lineage>
        <taxon>Bacteria</taxon>
        <taxon>Pseudomonadati</taxon>
        <taxon>Pseudomonadota</taxon>
        <taxon>Betaproteobacteria</taxon>
        <taxon>Burkholderiales</taxon>
        <taxon>Burkholderiaceae</taxon>
        <taxon>Burkholderia</taxon>
        <taxon>pseudomallei group</taxon>
    </lineage>
</organism>
<feature type="compositionally biased region" description="Basic and acidic residues" evidence="1">
    <location>
        <begin position="114"/>
        <end position="136"/>
    </location>
</feature>
<proteinExistence type="predicted"/>
<dbReference type="HOGENOM" id="CLU_342794_0_0_4"/>
<feature type="compositionally biased region" description="Basic residues" evidence="1">
    <location>
        <begin position="48"/>
        <end position="57"/>
    </location>
</feature>
<dbReference type="EnsemblBacteria" id="ABA48395">
    <property type="protein sequence ID" value="ABA48395"/>
    <property type="gene ID" value="BURPS1710b_1808"/>
</dbReference>